<protein>
    <submittedName>
        <fullName evidence="2">Uncharacterized protein DUF4957</fullName>
    </submittedName>
</protein>
<dbReference type="AlphaFoldDB" id="A0A419VXR0"/>
<dbReference type="OrthoDB" id="691503at2"/>
<evidence type="ECO:0000313" key="3">
    <source>
        <dbReference type="Proteomes" id="UP000283387"/>
    </source>
</evidence>
<dbReference type="Pfam" id="PF16318">
    <property type="entry name" value="DUF4957"/>
    <property type="match status" value="1"/>
</dbReference>
<evidence type="ECO:0000259" key="1">
    <source>
        <dbReference type="Pfam" id="PF16318"/>
    </source>
</evidence>
<dbReference type="SUPFAM" id="SSF49265">
    <property type="entry name" value="Fibronectin type III"/>
    <property type="match status" value="1"/>
</dbReference>
<proteinExistence type="predicted"/>
<feature type="domain" description="DUF4957" evidence="1">
    <location>
        <begin position="257"/>
        <end position="401"/>
    </location>
</feature>
<dbReference type="InterPro" id="IPR036116">
    <property type="entry name" value="FN3_sf"/>
</dbReference>
<dbReference type="InterPro" id="IPR003961">
    <property type="entry name" value="FN3_dom"/>
</dbReference>
<keyword evidence="3" id="KW-1185">Reference proteome</keyword>
<dbReference type="InterPro" id="IPR013783">
    <property type="entry name" value="Ig-like_fold"/>
</dbReference>
<dbReference type="RefSeq" id="WP_120274982.1">
    <property type="nucleotide sequence ID" value="NZ_RAPN01000003.1"/>
</dbReference>
<dbReference type="Gene3D" id="2.60.40.10">
    <property type="entry name" value="Immunoglobulins"/>
    <property type="match status" value="1"/>
</dbReference>
<dbReference type="CDD" id="cd00063">
    <property type="entry name" value="FN3"/>
    <property type="match status" value="1"/>
</dbReference>
<organism evidence="2 3">
    <name type="scientific">Mangrovibacterium diazotrophicum</name>
    <dbReference type="NCBI Taxonomy" id="1261403"/>
    <lineage>
        <taxon>Bacteria</taxon>
        <taxon>Pseudomonadati</taxon>
        <taxon>Bacteroidota</taxon>
        <taxon>Bacteroidia</taxon>
        <taxon>Marinilabiliales</taxon>
        <taxon>Prolixibacteraceae</taxon>
        <taxon>Mangrovibacterium</taxon>
    </lineage>
</organism>
<gene>
    <name evidence="2" type="ORF">BC643_3981</name>
</gene>
<name>A0A419VXR0_9BACT</name>
<sequence length="542" mass="59823">MKYKTNKISWLSLAAIIFTLIYSGCKEDDDLGMADRLFRPIISDTSYGGTWIRLVWDKYASANSYQLQLSTDTFQTILSEVETDTTFYRFDNLEYDTDYFIRIKSIGETLESDYFENDIIRTSDYPTKLENITSSDVIDTQVKVKWTDVSYDSLVVMSADTVFKTVVLTETNNTDKQVIIKALTAESDYVVKAYLDGGYQGKKSFSTIAPQVFDGDVLDLRGYSDEESYSMLNQTFFDQLAIDYPNGVTIVLSGGTKYELSGGIGITSPFSLVTGYTVNGKAIIEVNGNFDLPASATVGNVYFESLAFTDHPNKPKTTDSNYGGTYVMNISGSGSSLDSLLFEDCDIRYKRGVLRIKTGATVKAISFNNCFIDSISGYGVVNLDNSGVITNSISLTNSTISHTYLIVRADKASNPLQSFVASNLTIYKSGGTTGTYLFDLKNHPLTEKGEISNCIFGPGAAETLNGYRSASSTIKIQNNYRTSDCVWTYNVDANGVPTGDVAPIESTQLTETAAEIFGDVNDNDYTVTDSRLKDKIGDSRWW</sequence>
<accession>A0A419VXR0</accession>
<dbReference type="Proteomes" id="UP000283387">
    <property type="component" value="Unassembled WGS sequence"/>
</dbReference>
<evidence type="ECO:0000313" key="2">
    <source>
        <dbReference type="EMBL" id="RKD87969.1"/>
    </source>
</evidence>
<comment type="caution">
    <text evidence="2">The sequence shown here is derived from an EMBL/GenBank/DDBJ whole genome shotgun (WGS) entry which is preliminary data.</text>
</comment>
<dbReference type="EMBL" id="RAPN01000003">
    <property type="protein sequence ID" value="RKD87969.1"/>
    <property type="molecule type" value="Genomic_DNA"/>
</dbReference>
<dbReference type="InterPro" id="IPR032530">
    <property type="entry name" value="DUF4957"/>
</dbReference>
<reference evidence="2 3" key="1">
    <citation type="submission" date="2018-09" db="EMBL/GenBank/DDBJ databases">
        <title>Genomic Encyclopedia of Archaeal and Bacterial Type Strains, Phase II (KMG-II): from individual species to whole genera.</title>
        <authorList>
            <person name="Goeker M."/>
        </authorList>
    </citation>
    <scope>NUCLEOTIDE SEQUENCE [LARGE SCALE GENOMIC DNA]</scope>
    <source>
        <strain evidence="2 3">DSM 27148</strain>
    </source>
</reference>